<evidence type="ECO:0000313" key="1">
    <source>
        <dbReference type="EMBL" id="CAJ2673988.1"/>
    </source>
</evidence>
<organism evidence="1 2">
    <name type="scientific">Trifolium pratense</name>
    <name type="common">Red clover</name>
    <dbReference type="NCBI Taxonomy" id="57577"/>
    <lineage>
        <taxon>Eukaryota</taxon>
        <taxon>Viridiplantae</taxon>
        <taxon>Streptophyta</taxon>
        <taxon>Embryophyta</taxon>
        <taxon>Tracheophyta</taxon>
        <taxon>Spermatophyta</taxon>
        <taxon>Magnoliopsida</taxon>
        <taxon>eudicotyledons</taxon>
        <taxon>Gunneridae</taxon>
        <taxon>Pentapetalae</taxon>
        <taxon>rosids</taxon>
        <taxon>fabids</taxon>
        <taxon>Fabales</taxon>
        <taxon>Fabaceae</taxon>
        <taxon>Papilionoideae</taxon>
        <taxon>50 kb inversion clade</taxon>
        <taxon>NPAAA clade</taxon>
        <taxon>Hologalegina</taxon>
        <taxon>IRL clade</taxon>
        <taxon>Trifolieae</taxon>
        <taxon>Trifolium</taxon>
    </lineage>
</organism>
<keyword evidence="2" id="KW-1185">Reference proteome</keyword>
<gene>
    <name evidence="1" type="ORF">MILVUS5_LOCUS37361</name>
</gene>
<dbReference type="Proteomes" id="UP001177021">
    <property type="component" value="Unassembled WGS sequence"/>
</dbReference>
<comment type="caution">
    <text evidence="1">The sequence shown here is derived from an EMBL/GenBank/DDBJ whole genome shotgun (WGS) entry which is preliminary data.</text>
</comment>
<reference evidence="1" key="1">
    <citation type="submission" date="2023-10" db="EMBL/GenBank/DDBJ databases">
        <authorList>
            <person name="Rodriguez Cubillos JULIANA M."/>
            <person name="De Vega J."/>
        </authorList>
    </citation>
    <scope>NUCLEOTIDE SEQUENCE</scope>
</reference>
<name>A0ACB0M017_TRIPR</name>
<protein>
    <submittedName>
        <fullName evidence="1">Uncharacterized protein</fullName>
    </submittedName>
</protein>
<sequence>MKSSQRIHKDTNKNEKKTRNRGKNNYLTLFWLNIIFLAFLFFHSKFSFTLINVTIFFSFQIHTDTNKYEEEKKKESLI</sequence>
<accession>A0ACB0M017</accession>
<dbReference type="EMBL" id="CASHSV030000716">
    <property type="protein sequence ID" value="CAJ2673988.1"/>
    <property type="molecule type" value="Genomic_DNA"/>
</dbReference>
<proteinExistence type="predicted"/>
<evidence type="ECO:0000313" key="2">
    <source>
        <dbReference type="Proteomes" id="UP001177021"/>
    </source>
</evidence>